<keyword evidence="7" id="KW-0443">Lipid metabolism</keyword>
<dbReference type="WBParaSite" id="Minc3s00603g14978">
    <property type="protein sequence ID" value="Minc3s00603g14978"/>
    <property type="gene ID" value="Minc3s00603g14978"/>
</dbReference>
<dbReference type="Pfam" id="PF14360">
    <property type="entry name" value="PAP2_C"/>
    <property type="match status" value="1"/>
</dbReference>
<evidence type="ECO:0000313" key="12">
    <source>
        <dbReference type="WBParaSite" id="Minc3s00603g14978"/>
    </source>
</evidence>
<evidence type="ECO:0000256" key="9">
    <source>
        <dbReference type="SAM" id="Phobius"/>
    </source>
</evidence>
<comment type="similarity">
    <text evidence="2">Belongs to the sphingomyelin synthase family.</text>
</comment>
<keyword evidence="6 9" id="KW-1133">Transmembrane helix</keyword>
<keyword evidence="5" id="KW-0746">Sphingolipid metabolism</keyword>
<dbReference type="GO" id="GO:0046513">
    <property type="term" value="P:ceramide biosynthetic process"/>
    <property type="evidence" value="ECO:0007669"/>
    <property type="project" value="TreeGrafter"/>
</dbReference>
<evidence type="ECO:0000259" key="10">
    <source>
        <dbReference type="Pfam" id="PF14360"/>
    </source>
</evidence>
<evidence type="ECO:0000256" key="8">
    <source>
        <dbReference type="ARBA" id="ARBA00023136"/>
    </source>
</evidence>
<keyword evidence="8 9" id="KW-0472">Membrane</keyword>
<dbReference type="GO" id="GO:0005789">
    <property type="term" value="C:endoplasmic reticulum membrane"/>
    <property type="evidence" value="ECO:0007669"/>
    <property type="project" value="TreeGrafter"/>
</dbReference>
<keyword evidence="11" id="KW-1185">Reference proteome</keyword>
<feature type="transmembrane region" description="Helical" evidence="9">
    <location>
        <begin position="12"/>
        <end position="36"/>
    </location>
</feature>
<feature type="transmembrane region" description="Helical" evidence="9">
    <location>
        <begin position="160"/>
        <end position="177"/>
    </location>
</feature>
<evidence type="ECO:0000256" key="5">
    <source>
        <dbReference type="ARBA" id="ARBA00022919"/>
    </source>
</evidence>
<keyword evidence="4 9" id="KW-0812">Transmembrane</keyword>
<feature type="transmembrane region" description="Helical" evidence="9">
    <location>
        <begin position="90"/>
        <end position="110"/>
    </location>
</feature>
<feature type="transmembrane region" description="Helical" evidence="9">
    <location>
        <begin position="213"/>
        <end position="231"/>
    </location>
</feature>
<evidence type="ECO:0000256" key="2">
    <source>
        <dbReference type="ARBA" id="ARBA00005441"/>
    </source>
</evidence>
<feature type="transmembrane region" description="Helical" evidence="9">
    <location>
        <begin position="302"/>
        <end position="323"/>
    </location>
</feature>
<evidence type="ECO:0000256" key="3">
    <source>
        <dbReference type="ARBA" id="ARBA00022679"/>
    </source>
</evidence>
<dbReference type="InterPro" id="IPR025749">
    <property type="entry name" value="Sphingomyelin_synth-like_dom"/>
</dbReference>
<dbReference type="PANTHER" id="PTHR21290:SF34">
    <property type="entry name" value="PHOSPHATIDYLCHOLINE:CERAMIDE CHOLINEPHOSPHOTRANSFERASE 3-RELATED"/>
    <property type="match status" value="1"/>
</dbReference>
<comment type="subcellular location">
    <subcellularLocation>
        <location evidence="1">Membrane</location>
        <topology evidence="1">Multi-pass membrane protein</topology>
    </subcellularLocation>
</comment>
<name>A0A914LLN8_MELIC</name>
<dbReference type="InterPro" id="IPR045221">
    <property type="entry name" value="Sphingomyelin_synth-like"/>
</dbReference>
<feature type="transmembrane region" description="Helical" evidence="9">
    <location>
        <begin position="56"/>
        <end position="78"/>
    </location>
</feature>
<evidence type="ECO:0000256" key="6">
    <source>
        <dbReference type="ARBA" id="ARBA00022989"/>
    </source>
</evidence>
<evidence type="ECO:0000313" key="11">
    <source>
        <dbReference type="Proteomes" id="UP000887563"/>
    </source>
</evidence>
<accession>A0A914LLN8</accession>
<dbReference type="AlphaFoldDB" id="A0A914LLN8"/>
<keyword evidence="3" id="KW-0808">Transferase</keyword>
<dbReference type="GO" id="GO:0033188">
    <property type="term" value="F:sphingomyelin synthase activity"/>
    <property type="evidence" value="ECO:0007669"/>
    <property type="project" value="TreeGrafter"/>
</dbReference>
<dbReference type="GO" id="GO:0000139">
    <property type="term" value="C:Golgi membrane"/>
    <property type="evidence" value="ECO:0007669"/>
    <property type="project" value="TreeGrafter"/>
</dbReference>
<proteinExistence type="inferred from homology"/>
<dbReference type="GO" id="GO:0047493">
    <property type="term" value="F:ceramide cholinephosphotransferase activity"/>
    <property type="evidence" value="ECO:0007669"/>
    <property type="project" value="TreeGrafter"/>
</dbReference>
<dbReference type="Proteomes" id="UP000887563">
    <property type="component" value="Unplaced"/>
</dbReference>
<protein>
    <submittedName>
        <fullName evidence="12">Sphingomyelin synthase-like domain-containing protein</fullName>
    </submittedName>
</protein>
<evidence type="ECO:0000256" key="4">
    <source>
        <dbReference type="ARBA" id="ARBA00022692"/>
    </source>
</evidence>
<evidence type="ECO:0000256" key="7">
    <source>
        <dbReference type="ARBA" id="ARBA00023098"/>
    </source>
</evidence>
<dbReference type="GO" id="GO:0005886">
    <property type="term" value="C:plasma membrane"/>
    <property type="evidence" value="ECO:0007669"/>
    <property type="project" value="TreeGrafter"/>
</dbReference>
<evidence type="ECO:0000256" key="1">
    <source>
        <dbReference type="ARBA" id="ARBA00004141"/>
    </source>
</evidence>
<sequence>MDSQEQFQLEPIKLAVIINFLIFAGFSNWVALAYIHDFIGRNPLPDIIFHFVDEQPWAIPLGDFMVMLCSISLILLFIFHKHRIVVIRRILFIIACLYSFRTVMMLVTQLPAGYKNNEVRCRPSINKINRTLSIYLIRTLEQTIHVGLQDNSKQMLCGDFLFSGHTLIMVISALSISKYIDRRFKYIKWFPFCFALIGIPCMVISRTHYTCDVIIALLASKALFIFYHAFCEIDSLQQRKRSVLHSLCFTKIIFWLEENVDNQKLKNEFEIPLIGNYLLHLHKENRRNNVQDLNKSMVWTHYTCDVIIALLASKALFIFYHAFCEIDSLQQRKRSVLHSLCFTKIIFWLEENVDNQKLKNEFEIPIIGNYLLHLHKENRRNNVQDLNKSMVCSNSSTITTTAVESV</sequence>
<feature type="domain" description="Sphingomyelin synthase-like" evidence="10">
    <location>
        <begin position="157"/>
        <end position="229"/>
    </location>
</feature>
<reference evidence="12" key="1">
    <citation type="submission" date="2022-11" db="UniProtKB">
        <authorList>
            <consortium name="WormBaseParasite"/>
        </authorList>
    </citation>
    <scope>IDENTIFICATION</scope>
</reference>
<dbReference type="PANTHER" id="PTHR21290">
    <property type="entry name" value="SPHINGOMYELIN SYNTHETASE"/>
    <property type="match status" value="1"/>
</dbReference>
<organism evidence="11 12">
    <name type="scientific">Meloidogyne incognita</name>
    <name type="common">Southern root-knot nematode worm</name>
    <name type="synonym">Oxyuris incognita</name>
    <dbReference type="NCBI Taxonomy" id="6306"/>
    <lineage>
        <taxon>Eukaryota</taxon>
        <taxon>Metazoa</taxon>
        <taxon>Ecdysozoa</taxon>
        <taxon>Nematoda</taxon>
        <taxon>Chromadorea</taxon>
        <taxon>Rhabditida</taxon>
        <taxon>Tylenchina</taxon>
        <taxon>Tylenchomorpha</taxon>
        <taxon>Tylenchoidea</taxon>
        <taxon>Meloidogynidae</taxon>
        <taxon>Meloidogyninae</taxon>
        <taxon>Meloidogyne</taxon>
        <taxon>Meloidogyne incognita group</taxon>
    </lineage>
</organism>
<feature type="transmembrane region" description="Helical" evidence="9">
    <location>
        <begin position="189"/>
        <end position="207"/>
    </location>
</feature>